<evidence type="ECO:0000256" key="7">
    <source>
        <dbReference type="RuleBase" id="RU362065"/>
    </source>
</evidence>
<dbReference type="SUPFAM" id="SSF64518">
    <property type="entry name" value="Phase 1 flagellin"/>
    <property type="match status" value="1"/>
</dbReference>
<dbReference type="PANTHER" id="PTHR30033:SF1">
    <property type="entry name" value="FLAGELLAR HOOK-ASSOCIATED PROTEIN 1"/>
    <property type="match status" value="1"/>
</dbReference>
<evidence type="ECO:0000256" key="3">
    <source>
        <dbReference type="ARBA" id="ARBA00009677"/>
    </source>
</evidence>
<keyword evidence="6 7" id="KW-0975">Bacterial flagellum</keyword>
<dbReference type="Proteomes" id="UP000032633">
    <property type="component" value="Chromosome"/>
</dbReference>
<feature type="domain" description="Flagellar hook-associated protein FlgK helical" evidence="10">
    <location>
        <begin position="102"/>
        <end position="297"/>
    </location>
</feature>
<dbReference type="Pfam" id="PF22638">
    <property type="entry name" value="FlgK_D1"/>
    <property type="match status" value="1"/>
</dbReference>
<dbReference type="Pfam" id="PF00460">
    <property type="entry name" value="Flg_bb_rod"/>
    <property type="match status" value="1"/>
</dbReference>
<dbReference type="AlphaFoldDB" id="A0A0D5NHQ9"/>
<keyword evidence="11" id="KW-0969">Cilium</keyword>
<evidence type="ECO:0000256" key="4">
    <source>
        <dbReference type="ARBA" id="ARBA00016244"/>
    </source>
</evidence>
<evidence type="ECO:0000259" key="10">
    <source>
        <dbReference type="Pfam" id="PF22638"/>
    </source>
</evidence>
<dbReference type="RefSeq" id="WP_045669951.1">
    <property type="nucleotide sequence ID" value="NZ_CP011058.1"/>
</dbReference>
<comment type="subcellular location">
    <subcellularLocation>
        <location evidence="1 7">Bacterial flagellum</location>
    </subcellularLocation>
    <subcellularLocation>
        <location evidence="2 7">Secreted</location>
    </subcellularLocation>
</comment>
<dbReference type="HOGENOM" id="CLU_012762_1_1_9"/>
<evidence type="ECO:0000256" key="1">
    <source>
        <dbReference type="ARBA" id="ARBA00004365"/>
    </source>
</evidence>
<evidence type="ECO:0000256" key="6">
    <source>
        <dbReference type="ARBA" id="ARBA00023143"/>
    </source>
</evidence>
<dbReference type="GO" id="GO:0005198">
    <property type="term" value="F:structural molecule activity"/>
    <property type="evidence" value="ECO:0007669"/>
    <property type="project" value="UniProtKB-UniRule"/>
</dbReference>
<reference evidence="11 12" key="1">
    <citation type="journal article" date="2015" name="J. Biotechnol.">
        <title>Complete genome sequence of Paenibacillus beijingensis 7188(T) (=DSM 24997(T)), a novel rhizobacterium from jujube garden soil.</title>
        <authorList>
            <person name="Kwak Y."/>
            <person name="Shin J.H."/>
        </authorList>
    </citation>
    <scope>NUCLEOTIDE SEQUENCE [LARGE SCALE GENOMIC DNA]</scope>
    <source>
        <strain evidence="11 12">DSM 24997</strain>
    </source>
</reference>
<dbReference type="OrthoDB" id="9802553at2"/>
<dbReference type="EMBL" id="CP011058">
    <property type="protein sequence ID" value="AJY74517.1"/>
    <property type="molecule type" value="Genomic_DNA"/>
</dbReference>
<dbReference type="InterPro" id="IPR053927">
    <property type="entry name" value="FlgK_helical"/>
</dbReference>
<evidence type="ECO:0000256" key="2">
    <source>
        <dbReference type="ARBA" id="ARBA00004613"/>
    </source>
</evidence>
<keyword evidence="12" id="KW-1185">Reference proteome</keyword>
<name>A0A0D5NHQ9_9BACL</name>
<reference evidence="12" key="2">
    <citation type="submission" date="2015-03" db="EMBL/GenBank/DDBJ databases">
        <title>Genome sequence of Paenibacillus beijingensis strain DSM 24997T.</title>
        <authorList>
            <person name="Kwak Y."/>
            <person name="Shin J.-H."/>
        </authorList>
    </citation>
    <scope>NUCLEOTIDE SEQUENCE [LARGE SCALE GENOMIC DNA]</scope>
    <source>
        <strain evidence="12">DSM 24997</strain>
    </source>
</reference>
<evidence type="ECO:0000313" key="12">
    <source>
        <dbReference type="Proteomes" id="UP000032633"/>
    </source>
</evidence>
<evidence type="ECO:0000256" key="5">
    <source>
        <dbReference type="ARBA" id="ARBA00022525"/>
    </source>
</evidence>
<feature type="domain" description="Flagellar basal body rod protein N-terminal" evidence="8">
    <location>
        <begin position="9"/>
        <end position="38"/>
    </location>
</feature>
<dbReference type="PRINTS" id="PR01005">
    <property type="entry name" value="FLGHOOKAP1"/>
</dbReference>
<dbReference type="PANTHER" id="PTHR30033">
    <property type="entry name" value="FLAGELLAR HOOK-ASSOCIATED PROTEIN 1"/>
    <property type="match status" value="1"/>
</dbReference>
<dbReference type="PATRIC" id="fig|1126833.4.peg.1746"/>
<accession>A0A0D5NHQ9</accession>
<dbReference type="GO" id="GO:0005576">
    <property type="term" value="C:extracellular region"/>
    <property type="evidence" value="ECO:0007669"/>
    <property type="project" value="UniProtKB-SubCell"/>
</dbReference>
<keyword evidence="5 7" id="KW-0964">Secreted</keyword>
<proteinExistence type="inferred from homology"/>
<dbReference type="InterPro" id="IPR002371">
    <property type="entry name" value="FlgK"/>
</dbReference>
<dbReference type="InterPro" id="IPR010930">
    <property type="entry name" value="Flg_bb/hook_C_dom"/>
</dbReference>
<evidence type="ECO:0000259" key="8">
    <source>
        <dbReference type="Pfam" id="PF00460"/>
    </source>
</evidence>
<sequence>MASTFHSIETAKRSLFTQQTALGTTGHNIANANTEGYTRQRVTMTASKPMEAYGLNRSTATGQLGTGVEAASIERIRTAFLDEQYRNESKFLGSWQIQSETLDKLEKVLNEPSDNGIRTVFEKFWSSWSDLSKDPENVTNRQIVKQNALALVDSFNQTSEHLEDLNADLSASIDAKASQANTMIQSISDLNVQIKKIEALGDDANDLRDKRDLLTDKLSKLVNVTVNDTADGYSISMGNSALVNGAVATALTNATLTGAYQSGDLNGGEIFGTIRSRDAYLADFQAQLDTLANTLANGEFQVTIPKGSILPGTTTPLAADTPMTVKGINGLHKLGYTLESPATAGQDFFTFDATAGASGITAASIRLNPAIYTDSNKIATSMRTSTDSSGVTTVIKGNNSLALLMSEAKDAAFKFDQTATGGPVTNATVGNFYNSLVGAIGVQSQEAQRQYDNATAMVAQVDSSRQSVSGVSMDEEMSDMIKFQNAYNAAARFMTTIDEMLEKLINGTGTVGR</sequence>
<evidence type="ECO:0000259" key="9">
    <source>
        <dbReference type="Pfam" id="PF06429"/>
    </source>
</evidence>
<dbReference type="InterPro" id="IPR001444">
    <property type="entry name" value="Flag_bb_rod_N"/>
</dbReference>
<dbReference type="Pfam" id="PF06429">
    <property type="entry name" value="Flg_bbr_C"/>
    <property type="match status" value="1"/>
</dbReference>
<dbReference type="NCBIfam" id="TIGR02492">
    <property type="entry name" value="flgK_ends"/>
    <property type="match status" value="1"/>
</dbReference>
<evidence type="ECO:0000313" key="11">
    <source>
        <dbReference type="EMBL" id="AJY74517.1"/>
    </source>
</evidence>
<dbReference type="GO" id="GO:0009424">
    <property type="term" value="C:bacterial-type flagellum hook"/>
    <property type="evidence" value="ECO:0007669"/>
    <property type="project" value="UniProtKB-UniRule"/>
</dbReference>
<dbReference type="STRING" id="1126833.VN24_07935"/>
<organism evidence="11 12">
    <name type="scientific">Paenibacillus beijingensis</name>
    <dbReference type="NCBI Taxonomy" id="1126833"/>
    <lineage>
        <taxon>Bacteria</taxon>
        <taxon>Bacillati</taxon>
        <taxon>Bacillota</taxon>
        <taxon>Bacilli</taxon>
        <taxon>Bacillales</taxon>
        <taxon>Paenibacillaceae</taxon>
        <taxon>Paenibacillus</taxon>
    </lineage>
</organism>
<keyword evidence="11" id="KW-0282">Flagellum</keyword>
<comment type="similarity">
    <text evidence="3 7">Belongs to the flagella basal body rod proteins family.</text>
</comment>
<dbReference type="KEGG" id="pbj:VN24_07935"/>
<protein>
    <recommendedName>
        <fullName evidence="4 7">Flagellar hook-associated protein 1</fullName>
        <shortName evidence="7">HAP1</shortName>
    </recommendedName>
</protein>
<gene>
    <name evidence="7" type="primary">flgK</name>
    <name evidence="11" type="ORF">VN24_07935</name>
</gene>
<dbReference type="GO" id="GO:0044780">
    <property type="term" value="P:bacterial-type flagellum assembly"/>
    <property type="evidence" value="ECO:0007669"/>
    <property type="project" value="InterPro"/>
</dbReference>
<keyword evidence="11" id="KW-0966">Cell projection</keyword>
<feature type="domain" description="Flagellar basal-body/hook protein C-terminal" evidence="9">
    <location>
        <begin position="467"/>
        <end position="506"/>
    </location>
</feature>